<keyword evidence="2" id="KW-1185">Reference proteome</keyword>
<dbReference type="EMBL" id="LSRL02000018">
    <property type="protein sequence ID" value="TDG50015.1"/>
    <property type="molecule type" value="Genomic_DNA"/>
</dbReference>
<comment type="caution">
    <text evidence="1">The sequence shown here is derived from an EMBL/GenBank/DDBJ whole genome shotgun (WGS) entry which is preliminary data.</text>
</comment>
<name>A0A484BQ51_DRONA</name>
<reference evidence="1 2" key="1">
    <citation type="journal article" date="2019" name="J. Hered.">
        <title>An Improved Genome Assembly for Drosophila navojoa, the Basal Species in the mojavensis Cluster.</title>
        <authorList>
            <person name="Vanderlinde T."/>
            <person name="Dupim E.G."/>
            <person name="Nazario-Yepiz N.O."/>
            <person name="Carvalho A.B."/>
        </authorList>
    </citation>
    <scope>NUCLEOTIDE SEQUENCE [LARGE SCALE GENOMIC DNA]</scope>
    <source>
        <strain evidence="1">Navoj_Jal97</strain>
        <tissue evidence="1">Whole organism</tissue>
    </source>
</reference>
<dbReference type="Proteomes" id="UP000295192">
    <property type="component" value="Unassembled WGS sequence"/>
</dbReference>
<dbReference type="AlphaFoldDB" id="A0A484BQ51"/>
<sequence length="78" mass="8007">MAGVDNCAPPAIAAIVGQQHLFYGITATGAAGYARKSAHSDDATAAAAAAGPVSTGNGDYRTARKIIFFMTAYRKQET</sequence>
<protein>
    <submittedName>
        <fullName evidence="1">Uncharacterized protein</fullName>
    </submittedName>
</protein>
<proteinExistence type="predicted"/>
<evidence type="ECO:0000313" key="1">
    <source>
        <dbReference type="EMBL" id="TDG50015.1"/>
    </source>
</evidence>
<organism evidence="1 2">
    <name type="scientific">Drosophila navojoa</name>
    <name type="common">Fruit fly</name>
    <dbReference type="NCBI Taxonomy" id="7232"/>
    <lineage>
        <taxon>Eukaryota</taxon>
        <taxon>Metazoa</taxon>
        <taxon>Ecdysozoa</taxon>
        <taxon>Arthropoda</taxon>
        <taxon>Hexapoda</taxon>
        <taxon>Insecta</taxon>
        <taxon>Pterygota</taxon>
        <taxon>Neoptera</taxon>
        <taxon>Endopterygota</taxon>
        <taxon>Diptera</taxon>
        <taxon>Brachycera</taxon>
        <taxon>Muscomorpha</taxon>
        <taxon>Ephydroidea</taxon>
        <taxon>Drosophilidae</taxon>
        <taxon>Drosophila</taxon>
    </lineage>
</organism>
<evidence type="ECO:0000313" key="2">
    <source>
        <dbReference type="Proteomes" id="UP000295192"/>
    </source>
</evidence>
<accession>A0A484BQ51</accession>
<gene>
    <name evidence="1" type="ORF">AWZ03_003525</name>
</gene>